<reference evidence="10" key="3">
    <citation type="journal article" date="2007" name="J. Biol. Chem.">
        <title>Structure of Escherichia coli Lytic transglycosylase MltA with bound chitohexaose: implications for peptidoglycan binding and cleavage.</title>
        <authorList>
            <person name="van Straaten K.E."/>
            <person name="Barends T.R."/>
            <person name="Dijkstra B.W."/>
            <person name="Thunnissen A.M."/>
        </authorList>
    </citation>
    <scope>NUCLEOTIDE SEQUENCE</scope>
</reference>
<dbReference type="PANTHER" id="PTHR30124">
    <property type="entry name" value="MEMBRANE-BOUND LYTIC MUREIN TRANSGLYCOSYLASE A"/>
    <property type="match status" value="1"/>
</dbReference>
<dbReference type="EC" id="4.2.2.n1" evidence="2"/>
<dbReference type="PROSITE" id="PS51257">
    <property type="entry name" value="PROKAR_LIPOPROTEIN"/>
    <property type="match status" value="1"/>
</dbReference>
<dbReference type="Pfam" id="PF03562">
    <property type="entry name" value="MltA"/>
    <property type="match status" value="1"/>
</dbReference>
<dbReference type="PIRSF" id="PIRSF019422">
    <property type="entry name" value="MltA"/>
    <property type="match status" value="1"/>
</dbReference>
<dbReference type="PANTHER" id="PTHR30124:SF0">
    <property type="entry name" value="MEMBRANE-BOUND LYTIC MUREIN TRANSGLYCOSYLASE A"/>
    <property type="match status" value="1"/>
</dbReference>
<evidence type="ECO:0000313" key="9">
    <source>
        <dbReference type="Proteomes" id="UP000675920"/>
    </source>
</evidence>
<dbReference type="GO" id="GO:0009254">
    <property type="term" value="P:peptidoglycan turnover"/>
    <property type="evidence" value="ECO:0007669"/>
    <property type="project" value="InterPro"/>
</dbReference>
<evidence type="ECO:0000256" key="7">
    <source>
        <dbReference type="SAM" id="SignalP"/>
    </source>
</evidence>
<dbReference type="Proteomes" id="UP000675920">
    <property type="component" value="Unplaced"/>
</dbReference>
<dbReference type="InterPro" id="IPR005300">
    <property type="entry name" value="MltA_B"/>
</dbReference>
<dbReference type="RefSeq" id="WP_051378911.1">
    <property type="nucleotide sequence ID" value="NZ_AXWS01000018.1"/>
</dbReference>
<feature type="chain" id="PRO_5040937073" description="peptidoglycan lytic exotransglycosylase" evidence="7">
    <location>
        <begin position="24"/>
        <end position="441"/>
    </location>
</feature>
<dbReference type="CDD" id="cd14668">
    <property type="entry name" value="mlta_B"/>
    <property type="match status" value="1"/>
</dbReference>
<sequence>MSARALLALAGALFVAGCATQSAGGPPDGLPVEPGPAGAEPAPAAEPGTPSPTPAGTPTRPAKPSPAPRPAPGAPASLVTPAMVPARFADLPGWDDDDPREAWPALQRTCGALRGRAEWATACAGAARIDASDKTAVRRYFSEHFTPWRIRNADAGTTGLATGYYEPMLTASRTRSARFGVPLYAPPDDLIGIDLGDSQPDLKDTLKGLRLRGRLSTLADGRKLLIPYWTRAELMTGAGAGALVGKAIVWVEDPIEAFFLQVQGSGRIRLTDGRAMRLGYADTNGHPYRSIGRWLVDHGQMKLEEASMQGIQAWARANPSKVDELLAQNPSYIFFRELPDDGDERIGPVGALAVPLTAERSIAVDPRSIPLGVPVWLSTTQPNSPVPLRRLVLAQDTGSAIKGGVRADVYFGSGAAAGELAGRMKQKAEMWALLPNEAARR</sequence>
<feature type="domain" description="Lytic transglycosylase MltA" evidence="8">
    <location>
        <begin position="168"/>
        <end position="336"/>
    </location>
</feature>
<keyword evidence="4" id="KW-0961">Cell wall biogenesis/degradation</keyword>
<reference evidence="10" key="2">
    <citation type="journal article" date="2006" name="J. Mol. Biol.">
        <title>Crystal structures of the lytic transglycosylase MltA from N.gonorrhoeae and E.coli: insights into interdomain movements and substrate binding.</title>
        <authorList>
            <person name="Powell A.J."/>
            <person name="Liu Z.J."/>
            <person name="Nicholas R.A."/>
            <person name="Davies C."/>
        </authorList>
    </citation>
    <scope>NUCLEOTIDE SEQUENCE</scope>
</reference>
<evidence type="ECO:0000313" key="10">
    <source>
        <dbReference type="RefSeq" id="WP_051378911.1"/>
    </source>
</evidence>
<dbReference type="Pfam" id="PF06725">
    <property type="entry name" value="3D"/>
    <property type="match status" value="1"/>
</dbReference>
<keyword evidence="9" id="KW-1185">Reference proteome</keyword>
<feature type="compositionally biased region" description="Low complexity" evidence="6">
    <location>
        <begin position="31"/>
        <end position="48"/>
    </location>
</feature>
<proteinExistence type="predicted"/>
<evidence type="ECO:0000256" key="4">
    <source>
        <dbReference type="ARBA" id="ARBA00023316"/>
    </source>
</evidence>
<dbReference type="Gene3D" id="2.40.240.50">
    <property type="entry name" value="Barwin-like endoglucanases"/>
    <property type="match status" value="1"/>
</dbReference>
<evidence type="ECO:0000256" key="3">
    <source>
        <dbReference type="ARBA" id="ARBA00023239"/>
    </source>
</evidence>
<evidence type="ECO:0000256" key="5">
    <source>
        <dbReference type="ARBA" id="ARBA00030918"/>
    </source>
</evidence>
<comment type="catalytic activity">
    <reaction evidence="1">
        <text>Exolytic cleavage of the (1-&gt;4)-beta-glycosidic linkage between N-acetylmuramic acid (MurNAc) and N-acetylglucosamine (GlcNAc) residues in peptidoglycan, from either the reducing or the non-reducing ends of the peptidoglycan chains, with concomitant formation of a 1,6-anhydrobond in the MurNAc residue.</text>
        <dbReference type="EC" id="4.2.2.n1"/>
    </reaction>
</comment>
<dbReference type="SUPFAM" id="SSF50685">
    <property type="entry name" value="Barwin-like endoglucanases"/>
    <property type="match status" value="1"/>
</dbReference>
<gene>
    <name evidence="10" type="primary">mltA</name>
</gene>
<keyword evidence="7" id="KW-0732">Signal</keyword>
<dbReference type="InterPro" id="IPR036908">
    <property type="entry name" value="RlpA-like_sf"/>
</dbReference>
<dbReference type="Gene3D" id="2.40.40.10">
    <property type="entry name" value="RlpA-like domain"/>
    <property type="match status" value="1"/>
</dbReference>
<reference evidence="10" key="4">
    <citation type="submission" date="2025-08" db="UniProtKB">
        <authorList>
            <consortium name="RefSeq"/>
        </authorList>
    </citation>
    <scope>IDENTIFICATION</scope>
</reference>
<evidence type="ECO:0000256" key="2">
    <source>
        <dbReference type="ARBA" id="ARBA00012587"/>
    </source>
</evidence>
<feature type="region of interest" description="Disordered" evidence="6">
    <location>
        <begin position="19"/>
        <end position="79"/>
    </location>
</feature>
<dbReference type="AlphaFoldDB" id="A0A9U5FZK0"/>
<dbReference type="SMART" id="SM00925">
    <property type="entry name" value="MltA"/>
    <property type="match status" value="1"/>
</dbReference>
<dbReference type="GO" id="GO:0009253">
    <property type="term" value="P:peptidoglycan catabolic process"/>
    <property type="evidence" value="ECO:0007669"/>
    <property type="project" value="TreeGrafter"/>
</dbReference>
<accession>A0A9U5FZK0</accession>
<evidence type="ECO:0000259" key="8">
    <source>
        <dbReference type="SMART" id="SM00925"/>
    </source>
</evidence>
<name>A0A9U5FZK0_9BURK</name>
<dbReference type="InterPro" id="IPR026044">
    <property type="entry name" value="MltA"/>
</dbReference>
<protein>
    <recommendedName>
        <fullName evidence="2">peptidoglycan lytic exotransglycosylase</fullName>
        <ecNumber evidence="2">4.2.2.n1</ecNumber>
    </recommendedName>
    <alternativeName>
        <fullName evidence="5">Murein hydrolase A</fullName>
    </alternativeName>
</protein>
<feature type="compositionally biased region" description="Pro residues" evidence="6">
    <location>
        <begin position="49"/>
        <end position="73"/>
    </location>
</feature>
<keyword evidence="3" id="KW-0456">Lyase</keyword>
<dbReference type="GO" id="GO:0019867">
    <property type="term" value="C:outer membrane"/>
    <property type="evidence" value="ECO:0007669"/>
    <property type="project" value="InterPro"/>
</dbReference>
<evidence type="ECO:0000256" key="6">
    <source>
        <dbReference type="SAM" id="MobiDB-lite"/>
    </source>
</evidence>
<dbReference type="CDD" id="cd14485">
    <property type="entry name" value="mltA_like_LT_A"/>
    <property type="match status" value="1"/>
</dbReference>
<evidence type="ECO:0000256" key="1">
    <source>
        <dbReference type="ARBA" id="ARBA00001420"/>
    </source>
</evidence>
<feature type="signal peptide" evidence="7">
    <location>
        <begin position="1"/>
        <end position="23"/>
    </location>
</feature>
<organism evidence="9 10">
    <name type="scientific">Derxia gummosa DSM 723</name>
    <dbReference type="NCBI Taxonomy" id="1121388"/>
    <lineage>
        <taxon>Bacteria</taxon>
        <taxon>Pseudomonadati</taxon>
        <taxon>Pseudomonadota</taxon>
        <taxon>Betaproteobacteria</taxon>
        <taxon>Burkholderiales</taxon>
        <taxon>Alcaligenaceae</taxon>
        <taxon>Derxia</taxon>
    </lineage>
</organism>
<dbReference type="InterPro" id="IPR010611">
    <property type="entry name" value="3D_dom"/>
</dbReference>
<dbReference type="GO" id="GO:0008933">
    <property type="term" value="F:peptidoglycan lytic transglycosylase activity"/>
    <property type="evidence" value="ECO:0007669"/>
    <property type="project" value="TreeGrafter"/>
</dbReference>
<dbReference type="GO" id="GO:0071555">
    <property type="term" value="P:cell wall organization"/>
    <property type="evidence" value="ECO:0007669"/>
    <property type="project" value="UniProtKB-KW"/>
</dbReference>
<dbReference type="GO" id="GO:0004553">
    <property type="term" value="F:hydrolase activity, hydrolyzing O-glycosyl compounds"/>
    <property type="evidence" value="ECO:0007669"/>
    <property type="project" value="InterPro"/>
</dbReference>
<reference evidence="10" key="1">
    <citation type="journal article" date="1997" name="J. Bacteriol.">
        <title>Outer membrane localization of murein hydrolases: MltA, a third lipoprotein lytic transglycosylase in Escherichia coli.</title>
        <authorList>
            <person name="Lommatzsch J."/>
            <person name="Templin M.F."/>
            <person name="Kraft A.R."/>
            <person name="Vollmer W."/>
            <person name="Holtje J.V."/>
        </authorList>
    </citation>
    <scope>NUCLEOTIDE SEQUENCE</scope>
</reference>